<protein>
    <recommendedName>
        <fullName evidence="5">Lipoprotein</fullName>
    </recommendedName>
</protein>
<evidence type="ECO:0000313" key="2">
    <source>
        <dbReference type="EMBL" id="RKN19333.1"/>
    </source>
</evidence>
<dbReference type="PROSITE" id="PS51318">
    <property type="entry name" value="TAT"/>
    <property type="match status" value="1"/>
</dbReference>
<accession>A0A3A9WKN2</accession>
<gene>
    <name evidence="2" type="ORF">D7318_21060</name>
    <name evidence="1" type="ORF">D7319_21595</name>
</gene>
<dbReference type="AlphaFoldDB" id="A0A3A9WKN2"/>
<sequence length="162" mass="16417">MSPAVPSTVSRRSLLTGIVLVGALTGCTSGGDEAAGRAAAASSRGLRRRVARDSTALLARYDATVSAHPSLAGALTPFREVVTAHVTALDEPGEATTGVAGAAPEVPARQDRAIAALVEAERRAADERLAALADAPPELARLLASLAAAGEVQAHLLNEVRP</sequence>
<evidence type="ECO:0000313" key="4">
    <source>
        <dbReference type="Proteomes" id="UP000275024"/>
    </source>
</evidence>
<name>A0A3A9WKN2_9ACTN</name>
<dbReference type="Proteomes" id="UP000275024">
    <property type="component" value="Unassembled WGS sequence"/>
</dbReference>
<dbReference type="InterPro" id="IPR006311">
    <property type="entry name" value="TAT_signal"/>
</dbReference>
<dbReference type="EMBL" id="RBDX01000019">
    <property type="protein sequence ID" value="RKN06707.1"/>
    <property type="molecule type" value="Genomic_DNA"/>
</dbReference>
<dbReference type="OrthoDB" id="4339130at2"/>
<keyword evidence="3" id="KW-1185">Reference proteome</keyword>
<evidence type="ECO:0000313" key="3">
    <source>
        <dbReference type="Proteomes" id="UP000268652"/>
    </source>
</evidence>
<reference evidence="3 4" key="1">
    <citation type="submission" date="2018-09" db="EMBL/GenBank/DDBJ databases">
        <title>Streptomyces sp. nov. DS1-2, an endophytic actinomycete isolated from roots of Dendrobium scabrilingue.</title>
        <authorList>
            <person name="Kuncharoen N."/>
            <person name="Kudo T."/>
            <person name="Ohkuma M."/>
            <person name="Yuki M."/>
            <person name="Tanasupawat S."/>
        </authorList>
    </citation>
    <scope>NUCLEOTIDE SEQUENCE [LARGE SCALE GENOMIC DNA]</scope>
    <source>
        <strain evidence="1 4">AZ1-7</strain>
        <strain evidence="2 3">DS1-2</strain>
    </source>
</reference>
<evidence type="ECO:0008006" key="5">
    <source>
        <dbReference type="Google" id="ProtNLM"/>
    </source>
</evidence>
<dbReference type="Proteomes" id="UP000268652">
    <property type="component" value="Unassembled WGS sequence"/>
</dbReference>
<dbReference type="EMBL" id="RBDY01000017">
    <property type="protein sequence ID" value="RKN19333.1"/>
    <property type="molecule type" value="Genomic_DNA"/>
</dbReference>
<comment type="caution">
    <text evidence="1">The sequence shown here is derived from an EMBL/GenBank/DDBJ whole genome shotgun (WGS) entry which is preliminary data.</text>
</comment>
<proteinExistence type="predicted"/>
<evidence type="ECO:0000313" key="1">
    <source>
        <dbReference type="EMBL" id="RKN06707.1"/>
    </source>
</evidence>
<organism evidence="1 4">
    <name type="scientific">Streptomyces radicis</name>
    <dbReference type="NCBI Taxonomy" id="1750517"/>
    <lineage>
        <taxon>Bacteria</taxon>
        <taxon>Bacillati</taxon>
        <taxon>Actinomycetota</taxon>
        <taxon>Actinomycetes</taxon>
        <taxon>Kitasatosporales</taxon>
        <taxon>Streptomycetaceae</taxon>
        <taxon>Streptomyces</taxon>
    </lineage>
</organism>